<proteinExistence type="predicted"/>
<protein>
    <recommendedName>
        <fullName evidence="3">VOC domain-containing protein</fullName>
    </recommendedName>
</protein>
<keyword evidence="2" id="KW-1185">Reference proteome</keyword>
<dbReference type="AlphaFoldDB" id="A0AA37XBK3"/>
<comment type="caution">
    <text evidence="1">The sequence shown here is derived from an EMBL/GenBank/DDBJ whole genome shotgun (WGS) entry which is preliminary data.</text>
</comment>
<dbReference type="Proteomes" id="UP001157160">
    <property type="component" value="Unassembled WGS sequence"/>
</dbReference>
<dbReference type="SUPFAM" id="SSF54593">
    <property type="entry name" value="Glyoxalase/Bleomycin resistance protein/Dihydroxybiphenyl dioxygenase"/>
    <property type="match status" value="1"/>
</dbReference>
<dbReference type="InterPro" id="IPR029068">
    <property type="entry name" value="Glyas_Bleomycin-R_OHBP_Dase"/>
</dbReference>
<reference evidence="1 2" key="1">
    <citation type="journal article" date="2014" name="Int. J. Syst. Evol. Microbiol.">
        <title>Complete genome sequence of Corynebacterium casei LMG S-19264T (=DSM 44701T), isolated from a smear-ripened cheese.</title>
        <authorList>
            <consortium name="US DOE Joint Genome Institute (JGI-PGF)"/>
            <person name="Walter F."/>
            <person name="Albersmeier A."/>
            <person name="Kalinowski J."/>
            <person name="Ruckert C."/>
        </authorList>
    </citation>
    <scope>NUCLEOTIDE SEQUENCE [LARGE SCALE GENOMIC DNA]</scope>
    <source>
        <strain evidence="1 2">NBRC 112289</strain>
    </source>
</reference>
<sequence>MSILVPTTEDVLAVDERMRAHGVQTRHDGETLRFDDPWRNLVTVAVAGVDPADSPQPQPLPLPTP</sequence>
<dbReference type="EMBL" id="BSUL01000001">
    <property type="protein sequence ID" value="GMA28771.1"/>
    <property type="molecule type" value="Genomic_DNA"/>
</dbReference>
<name>A0AA37XBK3_9MICO</name>
<evidence type="ECO:0000313" key="2">
    <source>
        <dbReference type="Proteomes" id="UP001157160"/>
    </source>
</evidence>
<accession>A0AA37XBK3</accession>
<evidence type="ECO:0000313" key="1">
    <source>
        <dbReference type="EMBL" id="GMA28771.1"/>
    </source>
</evidence>
<evidence type="ECO:0008006" key="3">
    <source>
        <dbReference type="Google" id="ProtNLM"/>
    </source>
</evidence>
<organism evidence="1 2">
    <name type="scientific">Arenivirga flava</name>
    <dbReference type="NCBI Taxonomy" id="1930060"/>
    <lineage>
        <taxon>Bacteria</taxon>
        <taxon>Bacillati</taxon>
        <taxon>Actinomycetota</taxon>
        <taxon>Actinomycetes</taxon>
        <taxon>Micrococcales</taxon>
        <taxon>Microbacteriaceae</taxon>
        <taxon>Arenivirga</taxon>
    </lineage>
</organism>
<gene>
    <name evidence="1" type="ORF">GCM10025874_20240</name>
</gene>